<name>A0ABN9SMB4_9DINO</name>
<feature type="compositionally biased region" description="Basic and acidic residues" evidence="1">
    <location>
        <begin position="212"/>
        <end position="222"/>
    </location>
</feature>
<evidence type="ECO:0000256" key="1">
    <source>
        <dbReference type="SAM" id="MobiDB-lite"/>
    </source>
</evidence>
<feature type="region of interest" description="Disordered" evidence="1">
    <location>
        <begin position="638"/>
        <end position="687"/>
    </location>
</feature>
<protein>
    <recommendedName>
        <fullName evidence="4">Calmodulin</fullName>
    </recommendedName>
</protein>
<feature type="region of interest" description="Disordered" evidence="1">
    <location>
        <begin position="1258"/>
        <end position="1277"/>
    </location>
</feature>
<sequence>MAPVRAFSPSRALSQDTSRLIVKNTFLDVPEDAARPPRRSASVPARGGRDADDPMAGGLAPGQASPRPEERTPSGRAYPISRASYSRLVKELTHINSMLTPARGYAQMPVGNSSFKTKSVNSQVPPRAAVAWHVLVHSTGSGSVAPRAPAAQGGAPRRSPIGRQRRTVSRHQVYDNPTDIENLDSVVKDFARPGFCEPARAPPWRRSAVRRSKTDRGSHSASERQAAVHAAESTQEPPRELEEEDFWSVTGGPLENHRIPVEERPLPVVHLMPEEQASGYVVEIAASAGDTRPDLSQLLGLSVPFPIAICSDVGYLPLNSQMVPLSPVFMPASDFAALQAAESGVQVSRNGPVTFQDCNDLLRPFGAHLVPVREAMLDGNYIMSFHQQTTHVRVRDDCAEWNCGCVQVKLRRDVGLQILSHSSVESNFIAYAYLLPSHISEGTSSFFQYLGDGDDSCGDRDEPRASVPACPANADVSEFHLAVLYMRHLATLTFNMCLEDAAFVFNSTAYAARASEDRMFRETCCAETLQAAGYDVQIDKDGPMTFRDAHNLLSPFGARILPVQEATLNGDYIMHFQYHFSHVQVMSTCAEWDSGCAQVYLTRDQALKMLSHSSVLAGFILPSLLSFPALPDISENDDGSLDSPLGGGYSSGKGAGEASASRGSKGDANVKEELPTQDGVGEAGQGLEPVVEGPQLLSRAQGQLLDVASLLPTDATWVANASDDLPATVAKRVAREDLLAALAIIKELVDGAITSGKITLTDKLFFVLLRYGEVHRSHDGELYFYDHSITPKGWWENRKYSIVDMRPGLNMAKGMLYLICQDVPEELVWCWDHVGHALRQAMSTAFHHGTSLVEFPGECRQQAKLSWDRNLKVTKGKKYMAHSLAKLAEILSNLPVYYEQDSARGAKSDIRKAFTAKLNTDKPPSQGFVFDDGYRDASMAQAEPDPQNNCYFRVPFKYEEVNVALADCPVVRGRQHSLSDVRAVVRDYIDSFFFKNDGYFATSCAATYCAFFGIHVPVMMVAIGGDGKGAFDILESSLFGKQNSATLDPSIFVDDNEWRKSAHFGLHKKRVCIKESKTGSSHMRINVDVLKRFIAGEELIVRANFGFSSEVRFNRMKKQQSCNYDDVAPIMSVPRSLAALDLEGHGEEAAPRKSPTESVDRRFLTSAVGLATLVTDVKDVDHENGRFLKIASDVLETILACPAAAHVYLREILQPTWDELGDSSAIVGTLEPENLDDHMKVSTRWYIRRLTNQQCEPRPKCVMDSSSGAGNGRSGGSDTDWDTLAGCLKKLWQEEGKKTPAEARKLSKGRGRQVGDWKVAKELCSGLDVPRASAYAKFVSLAKSCGPLADYLVQEDTDVNFFGKQQRYALLFPVMAGVMLQLSRDFKIPAPAAPPSERWLMGARPGDADHFLSDDEQMLRQIGSSVVCSVADVVDIAALIGHVESGADRRQVQVQGYARLLDNRGTASTEAAADGEQRPLKSLLRKYVKQGYGRLHTVGPSLQKITREARCAALAGIPGGVLELDIKVAFFSLLVVALKRHGQICVEAEFPLLCDIASNWGGWKSFVSGYFDVGVDVAKKLLISATSPYGRQSPDPAQRPDWLPHLDCVQTEVSNACRFLLEHDALYQEVAKARPGCSSLHIFLGELECRVMMSMKHILEEAGAVPISLVYDGIYFRPMGLDVHDEGFIGLVTAVEAGHGVSLHLKDLSGAAQLSDVICADAAHFFLLHIGAPGTRGHAVGLRAHGDSQQMLVFDSHQDFVMQIGDEALCDLAYRNTKYVRHGKPTTKSRGDRDKWSIDLESILEMPDDKLYRRCIRDNILDNKAIERISIAVKKQREKFVKKREKTIVFGVGNDRDWRDAEADEAVFGRAAKADDPESVEWEQWAGIVERGRPESLVLAKTTAAPTVKRAPGPGAIRKVDWAPLSNRYLKGRRIILHTDRAKSYAMRVEGVLRDSVRHCKKRVKKNGKWVWMKPCYARLATHKLPCGRKLRTKAGSQTAATPIRSAQWLYWHRGKDLWAEMGSTFCANFWRR</sequence>
<organism evidence="2 3">
    <name type="scientific">Prorocentrum cordatum</name>
    <dbReference type="NCBI Taxonomy" id="2364126"/>
    <lineage>
        <taxon>Eukaryota</taxon>
        <taxon>Sar</taxon>
        <taxon>Alveolata</taxon>
        <taxon>Dinophyceae</taxon>
        <taxon>Prorocentrales</taxon>
        <taxon>Prorocentraceae</taxon>
        <taxon>Prorocentrum</taxon>
    </lineage>
</organism>
<evidence type="ECO:0000313" key="3">
    <source>
        <dbReference type="Proteomes" id="UP001189429"/>
    </source>
</evidence>
<feature type="compositionally biased region" description="Basic and acidic residues" evidence="1">
    <location>
        <begin position="664"/>
        <end position="674"/>
    </location>
</feature>
<accession>A0ABN9SMB4</accession>
<evidence type="ECO:0000313" key="2">
    <source>
        <dbReference type="EMBL" id="CAK0832860.1"/>
    </source>
</evidence>
<comment type="caution">
    <text evidence="2">The sequence shown here is derived from an EMBL/GenBank/DDBJ whole genome shotgun (WGS) entry which is preliminary data.</text>
</comment>
<feature type="region of interest" description="Disordered" evidence="1">
    <location>
        <begin position="141"/>
        <end position="170"/>
    </location>
</feature>
<reference evidence="2" key="1">
    <citation type="submission" date="2023-10" db="EMBL/GenBank/DDBJ databases">
        <authorList>
            <person name="Chen Y."/>
            <person name="Shah S."/>
            <person name="Dougan E. K."/>
            <person name="Thang M."/>
            <person name="Chan C."/>
        </authorList>
    </citation>
    <scope>NUCLEOTIDE SEQUENCE [LARGE SCALE GENOMIC DNA]</scope>
</reference>
<proteinExistence type="predicted"/>
<feature type="compositionally biased region" description="Gly residues" evidence="1">
    <location>
        <begin position="645"/>
        <end position="655"/>
    </location>
</feature>
<keyword evidence="3" id="KW-1185">Reference proteome</keyword>
<evidence type="ECO:0008006" key="4">
    <source>
        <dbReference type="Google" id="ProtNLM"/>
    </source>
</evidence>
<dbReference type="Proteomes" id="UP001189429">
    <property type="component" value="Unassembled WGS sequence"/>
</dbReference>
<gene>
    <name evidence="2" type="ORF">PCOR1329_LOCUS30738</name>
</gene>
<feature type="region of interest" description="Disordered" evidence="1">
    <location>
        <begin position="198"/>
        <end position="242"/>
    </location>
</feature>
<feature type="region of interest" description="Disordered" evidence="1">
    <location>
        <begin position="25"/>
        <end position="79"/>
    </location>
</feature>
<feature type="compositionally biased region" description="Low complexity" evidence="1">
    <location>
        <begin position="145"/>
        <end position="158"/>
    </location>
</feature>
<dbReference type="EMBL" id="CAUYUJ010011903">
    <property type="protein sequence ID" value="CAK0832860.1"/>
    <property type="molecule type" value="Genomic_DNA"/>
</dbReference>